<evidence type="ECO:0000313" key="2">
    <source>
        <dbReference type="EMBL" id="RPB12036.1"/>
    </source>
</evidence>
<accession>A0A3N4KNM7</accession>
<feature type="region of interest" description="Disordered" evidence="1">
    <location>
        <begin position="55"/>
        <end position="84"/>
    </location>
</feature>
<gene>
    <name evidence="2" type="ORF">P167DRAFT_574699</name>
</gene>
<name>A0A3N4KNM7_9PEZI</name>
<feature type="region of interest" description="Disordered" evidence="1">
    <location>
        <begin position="130"/>
        <end position="163"/>
    </location>
</feature>
<protein>
    <submittedName>
        <fullName evidence="2">Uncharacterized protein</fullName>
    </submittedName>
</protein>
<proteinExistence type="predicted"/>
<dbReference type="InParanoid" id="A0A3N4KNM7"/>
<sequence>MSGDLGPHLGDVRGWGMVHAVKEMKENSGVEEGLRCPEQRVPWCVFRTPGVQLAPWDQTQEASTLPTDETETEETSGSPDGSQKKVCISPLAEDSCGTLVLLASSKPNKGREHRAKHIVPSLLWETSTGRNHLPDQAAGPHLAASHLRGQAAGPHPGAGHLSGEKGEATQILLVRPWIENSGEPQGVIPPSATPFLPSPGAWASHYLCILSRKGCQG</sequence>
<reference evidence="2 3" key="1">
    <citation type="journal article" date="2018" name="Nat. Ecol. Evol.">
        <title>Pezizomycetes genomes reveal the molecular basis of ectomycorrhizal truffle lifestyle.</title>
        <authorList>
            <person name="Murat C."/>
            <person name="Payen T."/>
            <person name="Noel B."/>
            <person name="Kuo A."/>
            <person name="Morin E."/>
            <person name="Chen J."/>
            <person name="Kohler A."/>
            <person name="Krizsan K."/>
            <person name="Balestrini R."/>
            <person name="Da Silva C."/>
            <person name="Montanini B."/>
            <person name="Hainaut M."/>
            <person name="Levati E."/>
            <person name="Barry K.W."/>
            <person name="Belfiori B."/>
            <person name="Cichocki N."/>
            <person name="Clum A."/>
            <person name="Dockter R.B."/>
            <person name="Fauchery L."/>
            <person name="Guy J."/>
            <person name="Iotti M."/>
            <person name="Le Tacon F."/>
            <person name="Lindquist E.A."/>
            <person name="Lipzen A."/>
            <person name="Malagnac F."/>
            <person name="Mello A."/>
            <person name="Molinier V."/>
            <person name="Miyauchi S."/>
            <person name="Poulain J."/>
            <person name="Riccioni C."/>
            <person name="Rubini A."/>
            <person name="Sitrit Y."/>
            <person name="Splivallo R."/>
            <person name="Traeger S."/>
            <person name="Wang M."/>
            <person name="Zifcakova L."/>
            <person name="Wipf D."/>
            <person name="Zambonelli A."/>
            <person name="Paolocci F."/>
            <person name="Nowrousian M."/>
            <person name="Ottonello S."/>
            <person name="Baldrian P."/>
            <person name="Spatafora J.W."/>
            <person name="Henrissat B."/>
            <person name="Nagy L.G."/>
            <person name="Aury J.M."/>
            <person name="Wincker P."/>
            <person name="Grigoriev I.V."/>
            <person name="Bonfante P."/>
            <person name="Martin F.M."/>
        </authorList>
    </citation>
    <scope>NUCLEOTIDE SEQUENCE [LARGE SCALE GENOMIC DNA]</scope>
    <source>
        <strain evidence="2 3">CCBAS932</strain>
    </source>
</reference>
<dbReference type="Proteomes" id="UP000277580">
    <property type="component" value="Unassembled WGS sequence"/>
</dbReference>
<keyword evidence="3" id="KW-1185">Reference proteome</keyword>
<evidence type="ECO:0000256" key="1">
    <source>
        <dbReference type="SAM" id="MobiDB-lite"/>
    </source>
</evidence>
<dbReference type="EMBL" id="ML119131">
    <property type="protein sequence ID" value="RPB12036.1"/>
    <property type="molecule type" value="Genomic_DNA"/>
</dbReference>
<organism evidence="2 3">
    <name type="scientific">Morchella conica CCBAS932</name>
    <dbReference type="NCBI Taxonomy" id="1392247"/>
    <lineage>
        <taxon>Eukaryota</taxon>
        <taxon>Fungi</taxon>
        <taxon>Dikarya</taxon>
        <taxon>Ascomycota</taxon>
        <taxon>Pezizomycotina</taxon>
        <taxon>Pezizomycetes</taxon>
        <taxon>Pezizales</taxon>
        <taxon>Morchellaceae</taxon>
        <taxon>Morchella</taxon>
    </lineage>
</organism>
<dbReference type="AlphaFoldDB" id="A0A3N4KNM7"/>
<evidence type="ECO:0000313" key="3">
    <source>
        <dbReference type="Proteomes" id="UP000277580"/>
    </source>
</evidence>